<evidence type="ECO:0000313" key="10">
    <source>
        <dbReference type="EMBL" id="KAJ8952289.1"/>
    </source>
</evidence>
<protein>
    <recommendedName>
        <fullName evidence="3 9">Mediator of RNA polymerase II transcription subunit 11</fullName>
    </recommendedName>
    <alternativeName>
        <fullName evidence="8 9">Mediator complex subunit 11</fullName>
    </alternativeName>
</protein>
<name>A0AAV8YM69_9CUCU</name>
<comment type="caution">
    <text evidence="10">The sequence shown here is derived from an EMBL/GenBank/DDBJ whole genome shotgun (WGS) entry which is preliminary data.</text>
</comment>
<dbReference type="GO" id="GO:0006357">
    <property type="term" value="P:regulation of transcription by RNA polymerase II"/>
    <property type="evidence" value="ECO:0007669"/>
    <property type="project" value="InterPro"/>
</dbReference>
<comment type="subunit">
    <text evidence="9">Component of the Mediator complex.</text>
</comment>
<accession>A0AAV8YM69</accession>
<dbReference type="Proteomes" id="UP001162162">
    <property type="component" value="Unassembled WGS sequence"/>
</dbReference>
<dbReference type="EMBL" id="JAPWTK010000071">
    <property type="protein sequence ID" value="KAJ8952289.1"/>
    <property type="molecule type" value="Genomic_DNA"/>
</dbReference>
<dbReference type="Gene3D" id="1.10.287.3490">
    <property type="match status" value="1"/>
</dbReference>
<evidence type="ECO:0000256" key="5">
    <source>
        <dbReference type="ARBA" id="ARBA00023159"/>
    </source>
</evidence>
<dbReference type="AlphaFoldDB" id="A0AAV8YM69"/>
<evidence type="ECO:0000313" key="11">
    <source>
        <dbReference type="Proteomes" id="UP001162162"/>
    </source>
</evidence>
<keyword evidence="5 9" id="KW-0010">Activator</keyword>
<dbReference type="Pfam" id="PF10280">
    <property type="entry name" value="Med11"/>
    <property type="match status" value="1"/>
</dbReference>
<evidence type="ECO:0000256" key="4">
    <source>
        <dbReference type="ARBA" id="ARBA00023015"/>
    </source>
</evidence>
<sequence>MTVPMERIQVLDSIEKDIITCLHSAGQVFVELSKEKSSLKQAENHTQMFLKTLSAVENKLTDQINYLTQVSTGQPTKGSGYASQKVLQMAWHRLEHARSRVNELDRIKLKHIQGRTAQRSITAQPSAGQIQNVSGSNIPQGLLHEIWPL</sequence>
<dbReference type="FunFam" id="1.10.287.3490:FF:000001">
    <property type="entry name" value="Mediator of RNA polymerase II transcription subunit 11"/>
    <property type="match status" value="1"/>
</dbReference>
<comment type="subcellular location">
    <subcellularLocation>
        <location evidence="1 9">Nucleus</location>
    </subcellularLocation>
</comment>
<comment type="function">
    <text evidence="9">Component of the Mediator complex, a coactivator involved in the regulated transcription of nearly all RNA polymerase II-dependent genes. Mediator functions as a bridge to convey information from gene-specific regulatory proteins to the basal RNA polymerase II transcription machinery. Mediator is recruited to promoters by direct interactions with regulatory proteins and serves as a scaffold for the assembly of a functional pre-initiation complex with RNA polymerase II and the general transcription factors.</text>
</comment>
<gene>
    <name evidence="9" type="primary">MED11</name>
    <name evidence="10" type="ORF">NQ318_007457</name>
</gene>
<dbReference type="GO" id="GO:0003712">
    <property type="term" value="F:transcription coregulator activity"/>
    <property type="evidence" value="ECO:0007669"/>
    <property type="project" value="InterPro"/>
</dbReference>
<dbReference type="InterPro" id="IPR019404">
    <property type="entry name" value="Mediator_Med11"/>
</dbReference>
<evidence type="ECO:0000256" key="9">
    <source>
        <dbReference type="RuleBase" id="RU364147"/>
    </source>
</evidence>
<keyword evidence="7 9" id="KW-0539">Nucleus</keyword>
<organism evidence="10 11">
    <name type="scientific">Aromia moschata</name>
    <dbReference type="NCBI Taxonomy" id="1265417"/>
    <lineage>
        <taxon>Eukaryota</taxon>
        <taxon>Metazoa</taxon>
        <taxon>Ecdysozoa</taxon>
        <taxon>Arthropoda</taxon>
        <taxon>Hexapoda</taxon>
        <taxon>Insecta</taxon>
        <taxon>Pterygota</taxon>
        <taxon>Neoptera</taxon>
        <taxon>Endopterygota</taxon>
        <taxon>Coleoptera</taxon>
        <taxon>Polyphaga</taxon>
        <taxon>Cucujiformia</taxon>
        <taxon>Chrysomeloidea</taxon>
        <taxon>Cerambycidae</taxon>
        <taxon>Cerambycinae</taxon>
        <taxon>Callichromatini</taxon>
        <taxon>Aromia</taxon>
    </lineage>
</organism>
<evidence type="ECO:0000256" key="1">
    <source>
        <dbReference type="ARBA" id="ARBA00004123"/>
    </source>
</evidence>
<evidence type="ECO:0000256" key="2">
    <source>
        <dbReference type="ARBA" id="ARBA00008186"/>
    </source>
</evidence>
<evidence type="ECO:0000256" key="8">
    <source>
        <dbReference type="ARBA" id="ARBA00032011"/>
    </source>
</evidence>
<dbReference type="PANTHER" id="PTHR22890">
    <property type="entry name" value="MEDIATOR OF RNA POLYMERASE II TRANSCRIPTION SUBUNIT 11"/>
    <property type="match status" value="1"/>
</dbReference>
<evidence type="ECO:0000256" key="7">
    <source>
        <dbReference type="ARBA" id="ARBA00023242"/>
    </source>
</evidence>
<keyword evidence="11" id="KW-1185">Reference proteome</keyword>
<dbReference type="GO" id="GO:0016592">
    <property type="term" value="C:mediator complex"/>
    <property type="evidence" value="ECO:0007669"/>
    <property type="project" value="InterPro"/>
</dbReference>
<comment type="similarity">
    <text evidence="2 9">Belongs to the Mediator complex subunit 11 family.</text>
</comment>
<evidence type="ECO:0000256" key="6">
    <source>
        <dbReference type="ARBA" id="ARBA00023163"/>
    </source>
</evidence>
<keyword evidence="4 9" id="KW-0805">Transcription regulation</keyword>
<evidence type="ECO:0000256" key="3">
    <source>
        <dbReference type="ARBA" id="ARBA00019621"/>
    </source>
</evidence>
<proteinExistence type="inferred from homology"/>
<reference evidence="10" key="1">
    <citation type="journal article" date="2023" name="Insect Mol. Biol.">
        <title>Genome sequencing provides insights into the evolution of gene families encoding plant cell wall-degrading enzymes in longhorned beetles.</title>
        <authorList>
            <person name="Shin N.R."/>
            <person name="Okamura Y."/>
            <person name="Kirsch R."/>
            <person name="Pauchet Y."/>
        </authorList>
    </citation>
    <scope>NUCLEOTIDE SEQUENCE</scope>
    <source>
        <strain evidence="10">AMC_N1</strain>
    </source>
</reference>
<keyword evidence="6 9" id="KW-0804">Transcription</keyword>